<evidence type="ECO:0000313" key="1">
    <source>
        <dbReference type="EMBL" id="RWQ93126.1"/>
    </source>
</evidence>
<dbReference type="GeneID" id="39603100"/>
<protein>
    <submittedName>
        <fullName evidence="1">Uncharacterized protein</fullName>
    </submittedName>
</protein>
<proteinExistence type="predicted"/>
<sequence>MNKASALASVALSSHLAYPLPVAGNETVHPGSLLPSSSMLNCSQVQSSQRYRCWCPLAGALQHGFRRQQIHSRLLARLSPAFFRRRSRRGIIDIERHRDYGHESRVFLSSSFLSYFTAYASSSRRFVVYILFQPAQVSRKVAQDGFQISRSENRLDYKGVNLINIYSR</sequence>
<reference evidence="1 2" key="1">
    <citation type="journal article" date="2018" name="Front. Microbiol.">
        <title>Genomic and genetic insights into a cosmopolitan fungus, Paecilomyces variotii (Eurotiales).</title>
        <authorList>
            <person name="Urquhart A.S."/>
            <person name="Mondo S.J."/>
            <person name="Makela M.R."/>
            <person name="Hane J.K."/>
            <person name="Wiebenga A."/>
            <person name="He G."/>
            <person name="Mihaltcheva S."/>
            <person name="Pangilinan J."/>
            <person name="Lipzen A."/>
            <person name="Barry K."/>
            <person name="de Vries R.P."/>
            <person name="Grigoriev I.V."/>
            <person name="Idnurm A."/>
        </authorList>
    </citation>
    <scope>NUCLEOTIDE SEQUENCE [LARGE SCALE GENOMIC DNA]</scope>
    <source>
        <strain evidence="1 2">CBS 101075</strain>
    </source>
</reference>
<dbReference type="VEuPathDB" id="FungiDB:C8Q69DRAFT_60231"/>
<organism evidence="1 2">
    <name type="scientific">Byssochlamys spectabilis</name>
    <name type="common">Paecilomyces variotii</name>
    <dbReference type="NCBI Taxonomy" id="264951"/>
    <lineage>
        <taxon>Eukaryota</taxon>
        <taxon>Fungi</taxon>
        <taxon>Dikarya</taxon>
        <taxon>Ascomycota</taxon>
        <taxon>Pezizomycotina</taxon>
        <taxon>Eurotiomycetes</taxon>
        <taxon>Eurotiomycetidae</taxon>
        <taxon>Eurotiales</taxon>
        <taxon>Thermoascaceae</taxon>
        <taxon>Paecilomyces</taxon>
    </lineage>
</organism>
<evidence type="ECO:0000313" key="2">
    <source>
        <dbReference type="Proteomes" id="UP000283841"/>
    </source>
</evidence>
<comment type="caution">
    <text evidence="1">The sequence shown here is derived from an EMBL/GenBank/DDBJ whole genome shotgun (WGS) entry which is preliminary data.</text>
</comment>
<keyword evidence="2" id="KW-1185">Reference proteome</keyword>
<gene>
    <name evidence="1" type="ORF">C8Q69DRAFT_60231</name>
</gene>
<dbReference type="EMBL" id="RCNU01000010">
    <property type="protein sequence ID" value="RWQ93126.1"/>
    <property type="molecule type" value="Genomic_DNA"/>
</dbReference>
<dbReference type="RefSeq" id="XP_028482771.1">
    <property type="nucleotide sequence ID" value="XM_028633823.1"/>
</dbReference>
<dbReference type="Proteomes" id="UP000283841">
    <property type="component" value="Unassembled WGS sequence"/>
</dbReference>
<name>A0A443HMS6_BYSSP</name>
<accession>A0A443HMS6</accession>
<dbReference type="AlphaFoldDB" id="A0A443HMS6"/>